<dbReference type="Proteomes" id="UP000626244">
    <property type="component" value="Unassembled WGS sequence"/>
</dbReference>
<organism evidence="1 2">
    <name type="scientific">Gottfriedia solisilvae</name>
    <dbReference type="NCBI Taxonomy" id="1516104"/>
    <lineage>
        <taxon>Bacteria</taxon>
        <taxon>Bacillati</taxon>
        <taxon>Bacillota</taxon>
        <taxon>Bacilli</taxon>
        <taxon>Bacillales</taxon>
        <taxon>Bacillaceae</taxon>
        <taxon>Gottfriedia</taxon>
    </lineage>
</organism>
<name>A0A8J3EWD7_9BACI</name>
<dbReference type="OrthoDB" id="2591193at2"/>
<sequence length="187" mass="22329">MKFSIRYKIIEDKELEDIQNLTQLKKEDVFDIHGIIEVTYNDYTFGYYFEDWEWGDEWLLNNFILLNQVRIYLQEHNQVFLAVPESAQEKWIEFNKVGTILHINIFKIETVYTKISEDISYAPLVDDILLNPLNEFLGRKIIHQTQIHFSAFQLSTKNEALKLLNDIKKLNPILCNIDRYIVLEKLL</sequence>
<accession>A0A8J3EWD7</accession>
<evidence type="ECO:0000313" key="2">
    <source>
        <dbReference type="Proteomes" id="UP000626244"/>
    </source>
</evidence>
<dbReference type="EMBL" id="BMHB01000001">
    <property type="protein sequence ID" value="GGI11542.1"/>
    <property type="molecule type" value="Genomic_DNA"/>
</dbReference>
<reference evidence="2" key="1">
    <citation type="journal article" date="2019" name="Int. J. Syst. Evol. Microbiol.">
        <title>The Global Catalogue of Microorganisms (GCM) 10K type strain sequencing project: providing services to taxonomists for standard genome sequencing and annotation.</title>
        <authorList>
            <consortium name="The Broad Institute Genomics Platform"/>
            <consortium name="The Broad Institute Genome Sequencing Center for Infectious Disease"/>
            <person name="Wu L."/>
            <person name="Ma J."/>
        </authorList>
    </citation>
    <scope>NUCLEOTIDE SEQUENCE [LARGE SCALE GENOMIC DNA]</scope>
    <source>
        <strain evidence="2">CGMCC 1.14993</strain>
    </source>
</reference>
<keyword evidence="2" id="KW-1185">Reference proteome</keyword>
<dbReference type="AlphaFoldDB" id="A0A8J3EWD7"/>
<comment type="caution">
    <text evidence="1">The sequence shown here is derived from an EMBL/GenBank/DDBJ whole genome shotgun (WGS) entry which is preliminary data.</text>
</comment>
<evidence type="ECO:0000313" key="1">
    <source>
        <dbReference type="EMBL" id="GGI11542.1"/>
    </source>
</evidence>
<proteinExistence type="predicted"/>
<protein>
    <submittedName>
        <fullName evidence="1">Uncharacterized protein</fullName>
    </submittedName>
</protein>
<dbReference type="RefSeq" id="WP_087999083.1">
    <property type="nucleotide sequence ID" value="NZ_BMHB01000001.1"/>
</dbReference>
<gene>
    <name evidence="1" type="ORF">GCM10007380_08360</name>
</gene>